<keyword evidence="3 6" id="KW-0812">Transmembrane</keyword>
<dbReference type="AlphaFoldDB" id="A0A4R8QKV8"/>
<dbReference type="SUPFAM" id="SSF103473">
    <property type="entry name" value="MFS general substrate transporter"/>
    <property type="match status" value="1"/>
</dbReference>
<comment type="caution">
    <text evidence="7">The sequence shown here is derived from an EMBL/GenBank/DDBJ whole genome shotgun (WGS) entry which is preliminary data.</text>
</comment>
<evidence type="ECO:0000256" key="3">
    <source>
        <dbReference type="ARBA" id="ARBA00022692"/>
    </source>
</evidence>
<evidence type="ECO:0000313" key="8">
    <source>
        <dbReference type="Proteomes" id="UP000295083"/>
    </source>
</evidence>
<dbReference type="EMBL" id="QAPG01000014">
    <property type="protein sequence ID" value="TDZ38790.1"/>
    <property type="molecule type" value="Genomic_DNA"/>
</dbReference>
<proteinExistence type="predicted"/>
<keyword evidence="4 6" id="KW-1133">Transmembrane helix</keyword>
<keyword evidence="5 6" id="KW-0472">Membrane</keyword>
<accession>A0A4R8QKV8</accession>
<protein>
    <submittedName>
        <fullName evidence="7">Putative transporter</fullName>
    </submittedName>
</protein>
<dbReference type="GO" id="GO:0022857">
    <property type="term" value="F:transmembrane transporter activity"/>
    <property type="evidence" value="ECO:0007669"/>
    <property type="project" value="TreeGrafter"/>
</dbReference>
<dbReference type="PANTHER" id="PTHR43791">
    <property type="entry name" value="PERMEASE-RELATED"/>
    <property type="match status" value="1"/>
</dbReference>
<gene>
    <name evidence="7" type="ORF">C8035_v006531</name>
</gene>
<feature type="transmembrane region" description="Helical" evidence="6">
    <location>
        <begin position="97"/>
        <end position="119"/>
    </location>
</feature>
<sequence>MLVLLYLMTYLGKTNIGNTNIEGLHDSLHVRGVEYNIALSVFSIPFVLAEVPSNMILHMFNRPSLYIGAIVTCWGIGMLGVNFWVVANTPSPTKRGISIGFILVCVGNIGGLISSYVYLQKEAPRYPTGYSISFRFVSAGIIAAITLELTLRD</sequence>
<evidence type="ECO:0000256" key="2">
    <source>
        <dbReference type="ARBA" id="ARBA00022448"/>
    </source>
</evidence>
<dbReference type="GO" id="GO:0016020">
    <property type="term" value="C:membrane"/>
    <property type="evidence" value="ECO:0007669"/>
    <property type="project" value="UniProtKB-SubCell"/>
</dbReference>
<dbReference type="PANTHER" id="PTHR43791:SF54">
    <property type="entry name" value="MAJOR FACILITATOR SUPERFAMILY (MFS) PROFILE DOMAIN-CONTAINING PROTEIN-RELATED"/>
    <property type="match status" value="1"/>
</dbReference>
<keyword evidence="8" id="KW-1185">Reference proteome</keyword>
<name>A0A4R8QKV8_9PEZI</name>
<reference evidence="7 8" key="1">
    <citation type="submission" date="2018-11" db="EMBL/GenBank/DDBJ databases">
        <title>Genome sequence and assembly of Colletotrichum spinosum.</title>
        <authorList>
            <person name="Gan P."/>
            <person name="Shirasu K."/>
        </authorList>
    </citation>
    <scope>NUCLEOTIDE SEQUENCE [LARGE SCALE GENOMIC DNA]</scope>
    <source>
        <strain evidence="7 8">CBS 515.97</strain>
    </source>
</reference>
<organism evidence="7 8">
    <name type="scientific">Colletotrichum spinosum</name>
    <dbReference type="NCBI Taxonomy" id="1347390"/>
    <lineage>
        <taxon>Eukaryota</taxon>
        <taxon>Fungi</taxon>
        <taxon>Dikarya</taxon>
        <taxon>Ascomycota</taxon>
        <taxon>Pezizomycotina</taxon>
        <taxon>Sordariomycetes</taxon>
        <taxon>Hypocreomycetidae</taxon>
        <taxon>Glomerellales</taxon>
        <taxon>Glomerellaceae</taxon>
        <taxon>Colletotrichum</taxon>
        <taxon>Colletotrichum orbiculare species complex</taxon>
    </lineage>
</organism>
<keyword evidence="2" id="KW-0813">Transport</keyword>
<comment type="subcellular location">
    <subcellularLocation>
        <location evidence="1">Membrane</location>
        <topology evidence="1">Multi-pass membrane protein</topology>
    </subcellularLocation>
</comment>
<evidence type="ECO:0000256" key="6">
    <source>
        <dbReference type="SAM" id="Phobius"/>
    </source>
</evidence>
<evidence type="ECO:0000256" key="4">
    <source>
        <dbReference type="ARBA" id="ARBA00022989"/>
    </source>
</evidence>
<evidence type="ECO:0000256" key="1">
    <source>
        <dbReference type="ARBA" id="ARBA00004141"/>
    </source>
</evidence>
<evidence type="ECO:0000256" key="5">
    <source>
        <dbReference type="ARBA" id="ARBA00023136"/>
    </source>
</evidence>
<dbReference type="Proteomes" id="UP000295083">
    <property type="component" value="Unassembled WGS sequence"/>
</dbReference>
<evidence type="ECO:0000313" key="7">
    <source>
        <dbReference type="EMBL" id="TDZ38790.1"/>
    </source>
</evidence>
<feature type="transmembrane region" description="Helical" evidence="6">
    <location>
        <begin position="65"/>
        <end position="85"/>
    </location>
</feature>
<dbReference type="Gene3D" id="1.20.1250.20">
    <property type="entry name" value="MFS general substrate transporter like domains"/>
    <property type="match status" value="1"/>
</dbReference>
<feature type="transmembrane region" description="Helical" evidence="6">
    <location>
        <begin position="131"/>
        <end position="151"/>
    </location>
</feature>
<dbReference type="InterPro" id="IPR036259">
    <property type="entry name" value="MFS_trans_sf"/>
</dbReference>